<name>A0A9P6GNJ5_9PLEO</name>
<protein>
    <recommendedName>
        <fullName evidence="3">Amidoligase enzyme</fullName>
    </recommendedName>
</protein>
<proteinExistence type="predicted"/>
<dbReference type="Pfam" id="PF12224">
    <property type="entry name" value="Amidoligase_2"/>
    <property type="match status" value="1"/>
</dbReference>
<gene>
    <name evidence="1" type="ORF">PMIN01_03626</name>
</gene>
<sequence>MATSKPRPPLTFGVELEFICVYKENAFVKIARHLDVGPDVGREKIRHVQSGHAIWYKLNEAGIATCCRGKDEGPATTPYSRWMVDFDDHGLTGKEQSCVPRGYLKHALELASPVLGLDDERSFQQIERVLQILASMEARFDCRFITNRLCGLHVHMGCGKGTIVPLPVAKRVFQLTTAHEHNLDAMHAASRVVVPVSTTNIDTDAPYIPLSFFHRGGQLGLGNHNVFDWLKRIEEVRSNADFAEFFAFDWGDEILNFDNLWLSESSDHAPKTIEFRQHVGTLDFAEISRYVRFLGNVLAYCYQADDGPFVELLMKATDANFTVEHLMEVVGGPAQACALVPGQIVHDRHHSTPAQRAVGRDPLRPLDTLVDQNAHEVAANHQNGSITDTRARKSEVGLYGVDHRSNGLSLHPDAIPGFIVDAAGSLLASNPGMNMDELSSQARAVTFGRLAEKYRELRYLGRHQLGK</sequence>
<dbReference type="AlphaFoldDB" id="A0A9P6GNJ5"/>
<reference evidence="1" key="1">
    <citation type="journal article" date="2020" name="Mol. Plant Microbe Interact.">
        <title>Genome Sequence of the Biocontrol Agent Coniothyrium minitans strain Conio (IMI 134523).</title>
        <authorList>
            <person name="Patel D."/>
            <person name="Shittu T.A."/>
            <person name="Baroncelli R."/>
            <person name="Muthumeenakshi S."/>
            <person name="Osborne T.H."/>
            <person name="Janganan T.K."/>
            <person name="Sreenivasaprasad S."/>
        </authorList>
    </citation>
    <scope>NUCLEOTIDE SEQUENCE</scope>
    <source>
        <strain evidence="1">Conio</strain>
    </source>
</reference>
<keyword evidence="2" id="KW-1185">Reference proteome</keyword>
<dbReference type="PANTHER" id="PTHR36847:SF1">
    <property type="entry name" value="AMIDOLIGASE ENZYME"/>
    <property type="match status" value="1"/>
</dbReference>
<dbReference type="EMBL" id="WJXW01000003">
    <property type="protein sequence ID" value="KAF9738343.1"/>
    <property type="molecule type" value="Genomic_DNA"/>
</dbReference>
<comment type="caution">
    <text evidence="1">The sequence shown here is derived from an EMBL/GenBank/DDBJ whole genome shotgun (WGS) entry which is preliminary data.</text>
</comment>
<evidence type="ECO:0000313" key="1">
    <source>
        <dbReference type="EMBL" id="KAF9738343.1"/>
    </source>
</evidence>
<evidence type="ECO:0008006" key="3">
    <source>
        <dbReference type="Google" id="ProtNLM"/>
    </source>
</evidence>
<dbReference type="PANTHER" id="PTHR36847">
    <property type="entry name" value="AMIDOLIGASE ENZYME"/>
    <property type="match status" value="1"/>
</dbReference>
<dbReference type="InterPro" id="IPR022025">
    <property type="entry name" value="Amidoligase_2"/>
</dbReference>
<dbReference type="Proteomes" id="UP000756921">
    <property type="component" value="Unassembled WGS sequence"/>
</dbReference>
<dbReference type="OrthoDB" id="412402at2759"/>
<evidence type="ECO:0000313" key="2">
    <source>
        <dbReference type="Proteomes" id="UP000756921"/>
    </source>
</evidence>
<organism evidence="1 2">
    <name type="scientific">Paraphaeosphaeria minitans</name>
    <dbReference type="NCBI Taxonomy" id="565426"/>
    <lineage>
        <taxon>Eukaryota</taxon>
        <taxon>Fungi</taxon>
        <taxon>Dikarya</taxon>
        <taxon>Ascomycota</taxon>
        <taxon>Pezizomycotina</taxon>
        <taxon>Dothideomycetes</taxon>
        <taxon>Pleosporomycetidae</taxon>
        <taxon>Pleosporales</taxon>
        <taxon>Massarineae</taxon>
        <taxon>Didymosphaeriaceae</taxon>
        <taxon>Paraphaeosphaeria</taxon>
    </lineage>
</organism>
<accession>A0A9P6GNJ5</accession>